<gene>
    <name evidence="5" type="ORF">FXN63_25550</name>
</gene>
<dbReference type="KEGG" id="pacr:FXN63_25550"/>
<feature type="domain" description="Mannitol dehydrogenase N-terminal" evidence="3">
    <location>
        <begin position="29"/>
        <end position="281"/>
    </location>
</feature>
<evidence type="ECO:0000256" key="1">
    <source>
        <dbReference type="ARBA" id="ARBA00023002"/>
    </source>
</evidence>
<feature type="domain" description="Mannitol dehydrogenase C-terminal" evidence="4">
    <location>
        <begin position="292"/>
        <end position="486"/>
    </location>
</feature>
<dbReference type="PANTHER" id="PTHR43362">
    <property type="entry name" value="MANNITOL DEHYDROGENASE DSF1-RELATED"/>
    <property type="match status" value="1"/>
</dbReference>
<dbReference type="OrthoDB" id="271711at2"/>
<dbReference type="InterPro" id="IPR036291">
    <property type="entry name" value="NAD(P)-bd_dom_sf"/>
</dbReference>
<dbReference type="GO" id="GO:0016616">
    <property type="term" value="F:oxidoreductase activity, acting on the CH-OH group of donors, NAD or NADP as acceptor"/>
    <property type="evidence" value="ECO:0007669"/>
    <property type="project" value="TreeGrafter"/>
</dbReference>
<sequence>MQRLSPETLSTLPDHVKRPGYDRSQLKAGIVHLGIGAFHRGHQAVVNDAAMASSGDLRWGIVGVSLRSPDTRDALQAQSGLYTVSVLDVDEEGAPAEHLQVVGGLLKVLVASEDITAVLEQIAHEDTRIVSLTVTEKGYNREPATGALRTGDAEIVHDLAHANAPRSALGVIVRSLDLRRQRGLPPVTLLSCDNLPSNGDTLRGLVLALAEQIDPALASWISAQCSFPNAMVDRIVPRTTDADRARISEALGVEDAWPVVGESFLEWVVEDHFVAGRPDWHLGGARFVESAEPFERLKLRFVNAPQSTLAYLGASSGIETNNKVIAHAPFRRFVDRMMREEIAPTLGTIPGVDLDGFRARLLARVANPALPHRTQQVAMDGTQKIPQRLLGTIADRLRANQPITCLSLAVAAWIHYLRGGDAGVTGYSINDPLAAELAQRIADGDRQAAELSNPADAERCRVAVFTAYTALFGDLGRAPRFIDAVARHTRTLRELGVDETVSSLMTEQE</sequence>
<evidence type="ECO:0000256" key="2">
    <source>
        <dbReference type="SAM" id="MobiDB-lite"/>
    </source>
</evidence>
<name>A0A5C0B2Q7_9BURK</name>
<evidence type="ECO:0000259" key="4">
    <source>
        <dbReference type="Pfam" id="PF08125"/>
    </source>
</evidence>
<dbReference type="Proteomes" id="UP000325161">
    <property type="component" value="Chromosome"/>
</dbReference>
<feature type="compositionally biased region" description="Polar residues" evidence="2">
    <location>
        <begin position="1"/>
        <end position="11"/>
    </location>
</feature>
<dbReference type="SUPFAM" id="SSF48179">
    <property type="entry name" value="6-phosphogluconate dehydrogenase C-terminal domain-like"/>
    <property type="match status" value="1"/>
</dbReference>
<dbReference type="InterPro" id="IPR050988">
    <property type="entry name" value="Mannitol_DH/Oxidoreductase"/>
</dbReference>
<dbReference type="InterPro" id="IPR013118">
    <property type="entry name" value="Mannitol_DH_C"/>
</dbReference>
<organism evidence="5 6">
    <name type="scientific">Pigmentiphaga aceris</name>
    <dbReference type="NCBI Taxonomy" id="1940612"/>
    <lineage>
        <taxon>Bacteria</taxon>
        <taxon>Pseudomonadati</taxon>
        <taxon>Pseudomonadota</taxon>
        <taxon>Betaproteobacteria</taxon>
        <taxon>Burkholderiales</taxon>
        <taxon>Alcaligenaceae</taxon>
        <taxon>Pigmentiphaga</taxon>
    </lineage>
</organism>
<dbReference type="SUPFAM" id="SSF51735">
    <property type="entry name" value="NAD(P)-binding Rossmann-fold domains"/>
    <property type="match status" value="1"/>
</dbReference>
<dbReference type="InterPro" id="IPR013131">
    <property type="entry name" value="Mannitol_DH_N"/>
</dbReference>
<dbReference type="PRINTS" id="PR00084">
    <property type="entry name" value="MTLDHDRGNASE"/>
</dbReference>
<evidence type="ECO:0000313" key="6">
    <source>
        <dbReference type="Proteomes" id="UP000325161"/>
    </source>
</evidence>
<accession>A0A5C0B2Q7</accession>
<dbReference type="EMBL" id="CP043046">
    <property type="protein sequence ID" value="QEI08842.1"/>
    <property type="molecule type" value="Genomic_DNA"/>
</dbReference>
<dbReference type="Gene3D" id="1.10.1040.10">
    <property type="entry name" value="N-(1-d-carboxylethyl)-l-norvaline Dehydrogenase, domain 2"/>
    <property type="match status" value="1"/>
</dbReference>
<evidence type="ECO:0000259" key="3">
    <source>
        <dbReference type="Pfam" id="PF01232"/>
    </source>
</evidence>
<dbReference type="Pfam" id="PF08125">
    <property type="entry name" value="Mannitol_dh_C"/>
    <property type="match status" value="1"/>
</dbReference>
<dbReference type="InterPro" id="IPR000669">
    <property type="entry name" value="Mannitol_DH"/>
</dbReference>
<reference evidence="5 6" key="1">
    <citation type="submission" date="2019-08" db="EMBL/GenBank/DDBJ databases">
        <title>Amphibian skin-associated Pigmentiphaga: genome sequence and occurrence across geography and hosts.</title>
        <authorList>
            <person name="Bletz M.C."/>
            <person name="Bunk B."/>
            <person name="Sproeer C."/>
            <person name="Biwer P."/>
            <person name="Reiter S."/>
            <person name="Rabemananjara F.C.E."/>
            <person name="Schulz S."/>
            <person name="Overmann J."/>
            <person name="Vences M."/>
        </authorList>
    </citation>
    <scope>NUCLEOTIDE SEQUENCE [LARGE SCALE GENOMIC DNA]</scope>
    <source>
        <strain evidence="5 6">Mada1488</strain>
    </source>
</reference>
<proteinExistence type="predicted"/>
<dbReference type="AlphaFoldDB" id="A0A5C0B2Q7"/>
<keyword evidence="1" id="KW-0560">Oxidoreductase</keyword>
<dbReference type="Gene3D" id="3.40.50.720">
    <property type="entry name" value="NAD(P)-binding Rossmann-like Domain"/>
    <property type="match status" value="1"/>
</dbReference>
<evidence type="ECO:0000313" key="5">
    <source>
        <dbReference type="EMBL" id="QEI08842.1"/>
    </source>
</evidence>
<protein>
    <submittedName>
        <fullName evidence="5">Mannitol dehydrogenase family protein</fullName>
    </submittedName>
</protein>
<dbReference type="InterPro" id="IPR013328">
    <property type="entry name" value="6PGD_dom2"/>
</dbReference>
<dbReference type="PANTHER" id="PTHR43362:SF1">
    <property type="entry name" value="MANNITOL DEHYDROGENASE 2-RELATED"/>
    <property type="match status" value="1"/>
</dbReference>
<dbReference type="Pfam" id="PF01232">
    <property type="entry name" value="Mannitol_dh"/>
    <property type="match status" value="1"/>
</dbReference>
<feature type="region of interest" description="Disordered" evidence="2">
    <location>
        <begin position="1"/>
        <end position="20"/>
    </location>
</feature>
<keyword evidence="6" id="KW-1185">Reference proteome</keyword>
<dbReference type="InterPro" id="IPR008927">
    <property type="entry name" value="6-PGluconate_DH-like_C_sf"/>
</dbReference>
<dbReference type="RefSeq" id="WP_148818370.1">
    <property type="nucleotide sequence ID" value="NZ_CP043046.1"/>
</dbReference>